<evidence type="ECO:0000256" key="5">
    <source>
        <dbReference type="ARBA" id="ARBA00022989"/>
    </source>
</evidence>
<feature type="transmembrane region" description="Helical" evidence="7">
    <location>
        <begin position="179"/>
        <end position="199"/>
    </location>
</feature>
<keyword evidence="6 7" id="KW-0472">Membrane</keyword>
<feature type="transmembrane region" description="Helical" evidence="7">
    <location>
        <begin position="153"/>
        <end position="173"/>
    </location>
</feature>
<keyword evidence="4 7" id="KW-0812">Transmembrane</keyword>
<protein>
    <submittedName>
        <fullName evidence="9">UPF0126 membrane protein</fullName>
    </submittedName>
</protein>
<feature type="domain" description="Glycine transporter" evidence="8">
    <location>
        <begin position="10"/>
        <end position="84"/>
    </location>
</feature>
<dbReference type="EMBL" id="BJLP01000014">
    <property type="protein sequence ID" value="GEA80683.1"/>
    <property type="molecule type" value="Genomic_DNA"/>
</dbReference>
<dbReference type="InterPro" id="IPR005115">
    <property type="entry name" value="Gly_transporter"/>
</dbReference>
<evidence type="ECO:0000313" key="9">
    <source>
        <dbReference type="EMBL" id="GEA80683.1"/>
    </source>
</evidence>
<proteinExistence type="inferred from homology"/>
<feature type="transmembrane region" description="Helical" evidence="7">
    <location>
        <begin position="120"/>
        <end position="141"/>
    </location>
</feature>
<gene>
    <name evidence="9" type="ORF">CUD01_11270</name>
</gene>
<evidence type="ECO:0000313" key="10">
    <source>
        <dbReference type="Proteomes" id="UP000315842"/>
    </source>
</evidence>
<evidence type="ECO:0000259" key="8">
    <source>
        <dbReference type="Pfam" id="PF03458"/>
    </source>
</evidence>
<feature type="transmembrane region" description="Helical" evidence="7">
    <location>
        <begin position="6"/>
        <end position="27"/>
    </location>
</feature>
<evidence type="ECO:0000256" key="4">
    <source>
        <dbReference type="ARBA" id="ARBA00022692"/>
    </source>
</evidence>
<accession>A0A4Y3K9M2</accession>
<comment type="subcellular location">
    <subcellularLocation>
        <location evidence="1">Cell membrane</location>
        <topology evidence="1">Multi-pass membrane protein</topology>
    </subcellularLocation>
</comment>
<evidence type="ECO:0000256" key="2">
    <source>
        <dbReference type="ARBA" id="ARBA00008193"/>
    </source>
</evidence>
<evidence type="ECO:0000256" key="1">
    <source>
        <dbReference type="ARBA" id="ARBA00004651"/>
    </source>
</evidence>
<dbReference type="PANTHER" id="PTHR30506:SF3">
    <property type="entry name" value="UPF0126 INNER MEMBRANE PROTEIN YADS-RELATED"/>
    <property type="match status" value="1"/>
</dbReference>
<keyword evidence="5 7" id="KW-1133">Transmembrane helix</keyword>
<comment type="caution">
    <text evidence="9">The sequence shown here is derived from an EMBL/GenBank/DDBJ whole genome shotgun (WGS) entry which is preliminary data.</text>
</comment>
<feature type="domain" description="Glycine transporter" evidence="8">
    <location>
        <begin position="96"/>
        <end position="170"/>
    </location>
</feature>
<dbReference type="PANTHER" id="PTHR30506">
    <property type="entry name" value="INNER MEMBRANE PROTEIN"/>
    <property type="match status" value="1"/>
</dbReference>
<keyword evidence="10" id="KW-1185">Reference proteome</keyword>
<comment type="similarity">
    <text evidence="2">Belongs to the UPF0126 family.</text>
</comment>
<keyword evidence="3" id="KW-1003">Cell membrane</keyword>
<feature type="transmembrane region" description="Helical" evidence="7">
    <location>
        <begin position="64"/>
        <end position="83"/>
    </location>
</feature>
<sequence length="217" mass="22672">MVEDIPFEPVLELVGVLVGAMSGALAAVRKQFDVFGIVVLGWAAGLGGGMLRDVLIGAVPPVGIADWRLITTAVLGAFLMYFFHPRLERARRVIVVLDAGALAVFTVVGTVKGLEYGTTAVAAVIVGVMTGAGGGVLRDVLSGEVPVVLHDRQLYAIPSMLGAIGVAVCWSVGWRTPVVLSAVVVGIFALRVLSLRFRLHAPGPWRGRPGGQAGWSP</sequence>
<feature type="transmembrane region" description="Helical" evidence="7">
    <location>
        <begin position="34"/>
        <end position="52"/>
    </location>
</feature>
<organism evidence="9 10">
    <name type="scientific">Cellulomonas uda</name>
    <dbReference type="NCBI Taxonomy" id="1714"/>
    <lineage>
        <taxon>Bacteria</taxon>
        <taxon>Bacillati</taxon>
        <taxon>Actinomycetota</taxon>
        <taxon>Actinomycetes</taxon>
        <taxon>Micrococcales</taxon>
        <taxon>Cellulomonadaceae</taxon>
        <taxon>Cellulomonas</taxon>
    </lineage>
</organism>
<dbReference type="GO" id="GO:0005886">
    <property type="term" value="C:plasma membrane"/>
    <property type="evidence" value="ECO:0007669"/>
    <property type="project" value="UniProtKB-SubCell"/>
</dbReference>
<reference evidence="9 10" key="1">
    <citation type="submission" date="2019-06" db="EMBL/GenBank/DDBJ databases">
        <title>Whole genome shotgun sequence of Cellulomonas uda NBRC 3747.</title>
        <authorList>
            <person name="Hosoyama A."/>
            <person name="Uohara A."/>
            <person name="Ohji S."/>
            <person name="Ichikawa N."/>
        </authorList>
    </citation>
    <scope>NUCLEOTIDE SEQUENCE [LARGE SCALE GENOMIC DNA]</scope>
    <source>
        <strain evidence="9 10">NBRC 3747</strain>
    </source>
</reference>
<dbReference type="Proteomes" id="UP000315842">
    <property type="component" value="Unassembled WGS sequence"/>
</dbReference>
<evidence type="ECO:0000256" key="3">
    <source>
        <dbReference type="ARBA" id="ARBA00022475"/>
    </source>
</evidence>
<dbReference type="Pfam" id="PF03458">
    <property type="entry name" value="Gly_transporter"/>
    <property type="match status" value="2"/>
</dbReference>
<dbReference type="AlphaFoldDB" id="A0A4Y3K9M2"/>
<feature type="transmembrane region" description="Helical" evidence="7">
    <location>
        <begin position="95"/>
        <end position="114"/>
    </location>
</feature>
<dbReference type="RefSeq" id="WP_094180197.1">
    <property type="nucleotide sequence ID" value="NZ_BJLP01000014.1"/>
</dbReference>
<name>A0A4Y3K9M2_CELUD</name>
<evidence type="ECO:0000256" key="7">
    <source>
        <dbReference type="SAM" id="Phobius"/>
    </source>
</evidence>
<evidence type="ECO:0000256" key="6">
    <source>
        <dbReference type="ARBA" id="ARBA00023136"/>
    </source>
</evidence>